<evidence type="ECO:0000256" key="5">
    <source>
        <dbReference type="ARBA" id="ARBA00023015"/>
    </source>
</evidence>
<feature type="domain" description="Mediator of RNA polymerase II transcription subunit 14 RM8" evidence="14">
    <location>
        <begin position="1149"/>
        <end position="1223"/>
    </location>
</feature>
<feature type="domain" description="Mediator of RNA polymerase II transcription subunit 14 RM3" evidence="16">
    <location>
        <begin position="358"/>
        <end position="465"/>
    </location>
</feature>
<feature type="domain" description="Mediator of RNA polymerase II transcription subunit 14 C-terminal" evidence="18">
    <location>
        <begin position="1243"/>
        <end position="1301"/>
    </location>
</feature>
<sequence>MVPVAIEGCTQGAEGGGARGGSISLALLIDFIVQRTYDELTVLAELLPRKTDMERKIEIYKFSARTRQLFVRLLALVKWASSATKVDRSAHIMAFLDKQALLFVETADVLARVARETLVHARLPTFHMAAAVEVLTLGTYSRLPAVIRERLVPPPSLTAGERRTTLRALAHVVRQRLTTASLPSDIRNLKVENGRATFTVGQEFSVSLTVMGDAPNLPWRLLDIAILIQDSETGEGKPLVHSSQLAWLRGVAQARLAAAGLSGALTALRYFCRSLSLELLYTQTLRLCRDRLSKHLQVDRYIPGQKLQVSYWRELGCELGYRLIIGAEGSQLCVWHVPALAGGERVASALTPHAPSMERLLAHTVHVRSRQRLNDLKVLLNDMGVECSVSGWPCVLACSVVSPCLRAEQLLVCVGAHGGRLRARVPAYPATPRMPELANALGATNVTLIKTLLTQLRFWLVARRCEKTLQHLPASVCEHLPFLHGPDHPLTKLSPDRLYVTLHRHTDHILIVEMKEVAAGSTATTSNSSNSGSACSVALSFHLAGAKRCTPDECEDEGAASNSSTPATAPRAYLKLNSLVELDTFTLTHGPFTPLDTPGMQPGKRKLSAASQRAVRVRQPAYFIPELAHVVAAADERVPFVNLAQELASRGVTHGGVQPEWSGSALGMRVVALPRPAGACPAAAAALRERLLAATIRLTTKNQARVWTAEIVFHGSPVRTPNPREQGERRCVYLQYDLGTDAGRTADAFLADWAAIVHLHTLLHDFMLRPAQERETLWSGVCIRSYTYRSLVVGFGTAQRATAVLQWSAATQRYTLATPAHQPAANAHHLLHHHLDHYINSHKDLMSFGVVLRETYGPLLALSRLPTLPQLGLHHVRTLMPTPTFTLLAHSWRKIRIVYAGAYSLEVGIRGGGVITIRDGSYSKFERNTIVDEFAPALGLKAFLSRYVEDNMSARLLAEDDNPPSPMSPMPPGGLRFPAPLTPPQPHTPHSAPVTPHPASPAQHQMGGGSFNLTSPPGGAGGAGAGVSASPASPMAPSPHAAPAASPHPPPTSPFTAWPASPSLPRPSPGHHPSPRHHIDHKGPQASSSSSRSAAGGARGWAGATATPLGVSKLETLCTPSEPPPGAPPGPALAPVQRFLACVYMKRTLQRFVQQEEFLTLVSVEATSLTFRCESAGLAGRVALHPQHMQSLHLQLTPLPDHNKEAWSADDLQVMEKFFEQRVCIAPYRATALQGWARTWGAPGAALGSLVALMRAELAPAAPALWALHWALRIPPAAPPIVPAGQPAVLLAKHKILFFVSTYYCISTLMRAELAPAAPALWALHWALRIPPAAPPIVPAGQPAVLLAKHKILFFVSTYYCISTLMRAELAPAAPALWALHWALRIPPAAPPIVPAGQPAVLLAKHKILFFVSTYYCISTLMRAELAPAAPALWALHWALRIPPAAPPIVPAGQPAVLLAKHKILFFVSTYYCISTLMRAELAPAAPALWALHWALRIPPAAPPIVPAGQPAVLLAKHKILFFVSTYYCISTLMRAELAPAAPALWALHWALRIPPAAPPIVPAGQPAVLLAKHKILFFVSTYYCISTLMRAELAPAAPALWALHWALRIPPAAPPIVPAGQPAVLLAKHKILFFICLTRGDTQLVLPLVYDMQLNVTQLADKQNAQPHLIAVSLHLKRFNEFNQSHSECTLWPAVRDLLTNFSLPQEAPQPAAPPPP</sequence>
<feature type="compositionally biased region" description="Low complexity" evidence="11">
    <location>
        <begin position="1026"/>
        <end position="1045"/>
    </location>
</feature>
<feature type="domain" description="Mediator of RNA polymerase II transcription subunit 14 RM2" evidence="13">
    <location>
        <begin position="288"/>
        <end position="342"/>
    </location>
</feature>
<dbReference type="InterPro" id="IPR055107">
    <property type="entry name" value="Med14_RM8"/>
</dbReference>
<feature type="domain" description="Mediator of RNA polymerase II transcription subunit 14 C-terminal" evidence="18">
    <location>
        <begin position="1476"/>
        <end position="1525"/>
    </location>
</feature>
<dbReference type="InterPro" id="IPR056878">
    <property type="entry name" value="RM5_Med14"/>
</dbReference>
<name>A0AAD8DZ21_MYTSE</name>
<keyword evidence="7 10" id="KW-0804">Transcription</keyword>
<dbReference type="InterPro" id="IPR056877">
    <property type="entry name" value="Med14_C"/>
</dbReference>
<dbReference type="Pfam" id="PF22984">
    <property type="entry name" value="RM6_Med14"/>
    <property type="match status" value="1"/>
</dbReference>
<evidence type="ECO:0000256" key="9">
    <source>
        <dbReference type="ARBA" id="ARBA00032007"/>
    </source>
</evidence>
<keyword evidence="8 10" id="KW-0539">Nucleus</keyword>
<dbReference type="Pfam" id="PF08638">
    <property type="entry name" value="Med14"/>
    <property type="match status" value="1"/>
</dbReference>
<dbReference type="InterPro" id="IPR055114">
    <property type="entry name" value="Med14_RM6"/>
</dbReference>
<comment type="subcellular location">
    <subcellularLocation>
        <location evidence="1 10">Nucleus</location>
    </subcellularLocation>
</comment>
<keyword evidence="5 10" id="KW-0805">Transcription regulation</keyword>
<feature type="domain" description="Mediator of RNA polymerase II transcription subunit 14 C-terminal" evidence="18">
    <location>
        <begin position="1588"/>
        <end position="1706"/>
    </location>
</feature>
<dbReference type="PANTHER" id="PTHR12809:SF2">
    <property type="entry name" value="MEDIATOR OF RNA POLYMERASE II TRANSCRIPTION SUBUNIT 14"/>
    <property type="match status" value="1"/>
</dbReference>
<feature type="compositionally biased region" description="Pro residues" evidence="11">
    <location>
        <begin position="1062"/>
        <end position="1072"/>
    </location>
</feature>
<comment type="subunit">
    <text evidence="10">Component of the Mediator complex.</text>
</comment>
<dbReference type="Proteomes" id="UP001231518">
    <property type="component" value="Chromosome 5"/>
</dbReference>
<dbReference type="Pfam" id="PF22981">
    <property type="entry name" value="RM2_Med14"/>
    <property type="match status" value="1"/>
</dbReference>
<evidence type="ECO:0000313" key="20">
    <source>
        <dbReference type="Proteomes" id="UP001231518"/>
    </source>
</evidence>
<feature type="domain" description="Mediator of RNA polymerase II transcription subunit 14 C-terminal" evidence="18">
    <location>
        <begin position="1308"/>
        <end position="1357"/>
    </location>
</feature>
<reference evidence="19" key="1">
    <citation type="submission" date="2023-03" db="EMBL/GenBank/DDBJ databases">
        <title>Chromosome-level genomes of two armyworms, Mythimna separata and Mythimna loreyi, provide insights into the biosynthesis and reception of sex pheromones.</title>
        <authorList>
            <person name="Zhao H."/>
        </authorList>
    </citation>
    <scope>NUCLEOTIDE SEQUENCE</scope>
    <source>
        <strain evidence="19">BeijingLab</strain>
        <tissue evidence="19">Pupa</tissue>
    </source>
</reference>
<comment type="caution">
    <text evidence="19">The sequence shown here is derived from an EMBL/GenBank/DDBJ whole genome shotgun (WGS) entry which is preliminary data.</text>
</comment>
<evidence type="ECO:0000259" key="15">
    <source>
        <dbReference type="Pfam" id="PF22984"/>
    </source>
</evidence>
<feature type="region of interest" description="Disordered" evidence="11">
    <location>
        <begin position="957"/>
        <end position="1104"/>
    </location>
</feature>
<feature type="domain" description="Mediator of RNA polymerase II transcription subunit 14 RM6" evidence="15">
    <location>
        <begin position="781"/>
        <end position="842"/>
    </location>
</feature>
<keyword evidence="6 10" id="KW-0010">Activator</keyword>
<evidence type="ECO:0000256" key="11">
    <source>
        <dbReference type="SAM" id="MobiDB-lite"/>
    </source>
</evidence>
<evidence type="ECO:0000259" key="14">
    <source>
        <dbReference type="Pfam" id="PF22983"/>
    </source>
</evidence>
<feature type="domain" description="Mediator of RNA polymerase II transcription subunit 14 RM5" evidence="17">
    <location>
        <begin position="652"/>
        <end position="740"/>
    </location>
</feature>
<dbReference type="Pfam" id="PF25067">
    <property type="entry name" value="RM5_Med14"/>
    <property type="match status" value="1"/>
</dbReference>
<dbReference type="PANTHER" id="PTHR12809">
    <property type="entry name" value="MEDIATOR COMPLEX SUBUNIT"/>
    <property type="match status" value="1"/>
</dbReference>
<evidence type="ECO:0000256" key="6">
    <source>
        <dbReference type="ARBA" id="ARBA00023159"/>
    </source>
</evidence>
<dbReference type="InterPro" id="IPR055113">
    <property type="entry name" value="Med14_RM2"/>
</dbReference>
<gene>
    <name evidence="19" type="ORF">PYW07_014511</name>
</gene>
<evidence type="ECO:0000256" key="2">
    <source>
        <dbReference type="ARBA" id="ARBA00007813"/>
    </source>
</evidence>
<feature type="domain" description="Mediator of RNA polymerase II transcription subunit 14 C-terminal" evidence="18">
    <location>
        <begin position="1532"/>
        <end position="1581"/>
    </location>
</feature>
<dbReference type="GO" id="GO:0016592">
    <property type="term" value="C:mediator complex"/>
    <property type="evidence" value="ECO:0007669"/>
    <property type="project" value="UniProtKB-UniRule"/>
</dbReference>
<evidence type="ECO:0000259" key="18">
    <source>
        <dbReference type="Pfam" id="PF25069"/>
    </source>
</evidence>
<dbReference type="GO" id="GO:0006357">
    <property type="term" value="P:regulation of transcription by RNA polymerase II"/>
    <property type="evidence" value="ECO:0007669"/>
    <property type="project" value="InterPro"/>
</dbReference>
<evidence type="ECO:0000256" key="4">
    <source>
        <dbReference type="ARBA" id="ARBA00022737"/>
    </source>
</evidence>
<evidence type="ECO:0000256" key="3">
    <source>
        <dbReference type="ARBA" id="ARBA00019619"/>
    </source>
</evidence>
<dbReference type="GO" id="GO:0003712">
    <property type="term" value="F:transcription coregulator activity"/>
    <property type="evidence" value="ECO:0007669"/>
    <property type="project" value="UniProtKB-UniRule"/>
</dbReference>
<accession>A0AAD8DZ21</accession>
<evidence type="ECO:0000259" key="17">
    <source>
        <dbReference type="Pfam" id="PF25067"/>
    </source>
</evidence>
<dbReference type="InterPro" id="IPR013947">
    <property type="entry name" value="Mediator_Med14"/>
</dbReference>
<evidence type="ECO:0000259" key="12">
    <source>
        <dbReference type="Pfam" id="PF08638"/>
    </source>
</evidence>
<dbReference type="Pfam" id="PF22983">
    <property type="entry name" value="RM8_Med14"/>
    <property type="match status" value="1"/>
</dbReference>
<comment type="similarity">
    <text evidence="2 10">Belongs to the Mediator complex subunit 14 family.</text>
</comment>
<organism evidence="19 20">
    <name type="scientific">Mythimna separata</name>
    <name type="common">Oriental armyworm</name>
    <name type="synonym">Pseudaletia separata</name>
    <dbReference type="NCBI Taxonomy" id="271217"/>
    <lineage>
        <taxon>Eukaryota</taxon>
        <taxon>Metazoa</taxon>
        <taxon>Ecdysozoa</taxon>
        <taxon>Arthropoda</taxon>
        <taxon>Hexapoda</taxon>
        <taxon>Insecta</taxon>
        <taxon>Pterygota</taxon>
        <taxon>Neoptera</taxon>
        <taxon>Endopterygota</taxon>
        <taxon>Lepidoptera</taxon>
        <taxon>Glossata</taxon>
        <taxon>Ditrysia</taxon>
        <taxon>Noctuoidea</taxon>
        <taxon>Noctuidae</taxon>
        <taxon>Noctuinae</taxon>
        <taxon>Hadenini</taxon>
        <taxon>Mythimna</taxon>
    </lineage>
</organism>
<dbReference type="InterPro" id="IPR056879">
    <property type="entry name" value="RM3_Med14"/>
</dbReference>
<dbReference type="Pfam" id="PF25069">
    <property type="entry name" value="Med14_C"/>
    <property type="match status" value="7"/>
</dbReference>
<dbReference type="Pfam" id="PF25065">
    <property type="entry name" value="RM3_Med14"/>
    <property type="match status" value="1"/>
</dbReference>
<feature type="domain" description="Mediator of RNA polymerase II transcription subunit 14 C-terminal" evidence="18">
    <location>
        <begin position="1364"/>
        <end position="1413"/>
    </location>
</feature>
<keyword evidence="4" id="KW-0677">Repeat</keyword>
<evidence type="ECO:0000256" key="1">
    <source>
        <dbReference type="ARBA" id="ARBA00004123"/>
    </source>
</evidence>
<feature type="domain" description="Mediator of RNA polymerase II transcription subunit 14 C-terminal" evidence="18">
    <location>
        <begin position="1420"/>
        <end position="1469"/>
    </location>
</feature>
<evidence type="ECO:0000256" key="10">
    <source>
        <dbReference type="RuleBase" id="RU365082"/>
    </source>
</evidence>
<dbReference type="EMBL" id="JARGEI010000003">
    <property type="protein sequence ID" value="KAJ8733960.1"/>
    <property type="molecule type" value="Genomic_DNA"/>
</dbReference>
<evidence type="ECO:0000259" key="16">
    <source>
        <dbReference type="Pfam" id="PF25065"/>
    </source>
</evidence>
<evidence type="ECO:0000313" key="19">
    <source>
        <dbReference type="EMBL" id="KAJ8733960.1"/>
    </source>
</evidence>
<protein>
    <recommendedName>
        <fullName evidence="3 10">Mediator of RNA polymerase II transcription subunit 14</fullName>
    </recommendedName>
    <alternativeName>
        <fullName evidence="9 10">Mediator complex subunit 14</fullName>
    </alternativeName>
</protein>
<feature type="compositionally biased region" description="Low complexity" evidence="11">
    <location>
        <begin position="1086"/>
        <end position="1104"/>
    </location>
</feature>
<evidence type="ECO:0000256" key="7">
    <source>
        <dbReference type="ARBA" id="ARBA00023163"/>
    </source>
</evidence>
<dbReference type="InterPro" id="IPR055122">
    <property type="entry name" value="Med14_N"/>
</dbReference>
<dbReference type="GO" id="GO:0070847">
    <property type="term" value="C:core mediator complex"/>
    <property type="evidence" value="ECO:0007669"/>
    <property type="project" value="TreeGrafter"/>
</dbReference>
<feature type="domain" description="Mediator complex subunit MED14 N-terminal" evidence="12">
    <location>
        <begin position="23"/>
        <end position="211"/>
    </location>
</feature>
<evidence type="ECO:0000259" key="13">
    <source>
        <dbReference type="Pfam" id="PF22981"/>
    </source>
</evidence>
<comment type="function">
    <text evidence="10">Component of the Mediator complex, a coactivator involved in the regulated transcription of nearly all RNA polymerase II-dependent genes. Mediator functions as a bridge to convey information from gene-specific regulatory proteins to the basal RNA polymerase II transcription machinery. Mediator is recruited to promoters by direct interactions with regulatory proteins and serves as a scaffold for the assembly of a functional preinitiation complex with RNA polymerase II and the general transcription factors.</text>
</comment>
<evidence type="ECO:0000256" key="8">
    <source>
        <dbReference type="ARBA" id="ARBA00023242"/>
    </source>
</evidence>
<keyword evidence="20" id="KW-1185">Reference proteome</keyword>
<feature type="compositionally biased region" description="Pro residues" evidence="11">
    <location>
        <begin position="963"/>
        <end position="972"/>
    </location>
</feature>
<proteinExistence type="inferred from homology"/>